<evidence type="ECO:0000313" key="4">
    <source>
        <dbReference type="Proteomes" id="UP001474421"/>
    </source>
</evidence>
<feature type="compositionally biased region" description="Low complexity" evidence="1">
    <location>
        <begin position="115"/>
        <end position="133"/>
    </location>
</feature>
<keyword evidence="4" id="KW-1185">Reference proteome</keyword>
<organism evidence="3 4">
    <name type="scientific">Crotalus adamanteus</name>
    <name type="common">Eastern diamondback rattlesnake</name>
    <dbReference type="NCBI Taxonomy" id="8729"/>
    <lineage>
        <taxon>Eukaryota</taxon>
        <taxon>Metazoa</taxon>
        <taxon>Chordata</taxon>
        <taxon>Craniata</taxon>
        <taxon>Vertebrata</taxon>
        <taxon>Euteleostomi</taxon>
        <taxon>Lepidosauria</taxon>
        <taxon>Squamata</taxon>
        <taxon>Bifurcata</taxon>
        <taxon>Unidentata</taxon>
        <taxon>Episquamata</taxon>
        <taxon>Toxicofera</taxon>
        <taxon>Serpentes</taxon>
        <taxon>Colubroidea</taxon>
        <taxon>Viperidae</taxon>
        <taxon>Crotalinae</taxon>
        <taxon>Crotalus</taxon>
    </lineage>
</organism>
<comment type="caution">
    <text evidence="3">The sequence shown here is derived from an EMBL/GenBank/DDBJ whole genome shotgun (WGS) entry which is preliminary data.</text>
</comment>
<accession>A0AAW1BFV5</accession>
<feature type="compositionally biased region" description="Basic and acidic residues" evidence="1">
    <location>
        <begin position="134"/>
        <end position="155"/>
    </location>
</feature>
<keyword evidence="2" id="KW-0732">Signal</keyword>
<feature type="signal peptide" evidence="2">
    <location>
        <begin position="1"/>
        <end position="31"/>
    </location>
</feature>
<feature type="region of interest" description="Disordered" evidence="1">
    <location>
        <begin position="55"/>
        <end position="244"/>
    </location>
</feature>
<feature type="chain" id="PRO_5043486222" evidence="2">
    <location>
        <begin position="32"/>
        <end position="359"/>
    </location>
</feature>
<protein>
    <submittedName>
        <fullName evidence="3">Uncharacterized protein</fullName>
    </submittedName>
</protein>
<evidence type="ECO:0000313" key="3">
    <source>
        <dbReference type="EMBL" id="KAK9400883.1"/>
    </source>
</evidence>
<gene>
    <name evidence="3" type="ORF">NXF25_011597</name>
</gene>
<dbReference type="Proteomes" id="UP001474421">
    <property type="component" value="Unassembled WGS sequence"/>
</dbReference>
<name>A0AAW1BFV5_CROAD</name>
<evidence type="ECO:0000256" key="1">
    <source>
        <dbReference type="SAM" id="MobiDB-lite"/>
    </source>
</evidence>
<sequence>MERGAGWSSGCCVAWIASAWLLFGAGSFAGAKITCRSCFQSSLSPTSFRVKLPQLPSPLEVPRGVKLGPSGGEDGEALQENPHGGWGAAAEEEKGEAAEEEGEAPGAPRKDRDPAGAQGSPPAAPEEATGGPPKETERARRSPDLGGSDRLETTRAKGRRSSRASVWPEMQQMPGGVSVGETPDGSPRARRSSEDWQPFGPDRRGAKGGGWDASWPDGQRARTSGKGSKEEGRLGKMRGGGGEELKLSSTTFALNGDSAHNQAMVHWSGFNSSVSPQAGPGGANGGERGGVSSVNPADLHQWLLGSSPVQKFLAASDAVLVGERRSRECLNIWQRGHHGALALSISTTEREIVALFIRA</sequence>
<proteinExistence type="predicted"/>
<dbReference type="EMBL" id="JAOTOJ010000005">
    <property type="protein sequence ID" value="KAK9400883.1"/>
    <property type="molecule type" value="Genomic_DNA"/>
</dbReference>
<reference evidence="3 4" key="1">
    <citation type="journal article" date="2024" name="Proc. Natl. Acad. Sci. U.S.A.">
        <title>The genetic regulatory architecture and epigenomic basis for age-related changes in rattlesnake venom.</title>
        <authorList>
            <person name="Hogan M.P."/>
            <person name="Holding M.L."/>
            <person name="Nystrom G.S."/>
            <person name="Colston T.J."/>
            <person name="Bartlett D.A."/>
            <person name="Mason A.J."/>
            <person name="Ellsworth S.A."/>
            <person name="Rautsaw R.M."/>
            <person name="Lawrence K.C."/>
            <person name="Strickland J.L."/>
            <person name="He B."/>
            <person name="Fraser P."/>
            <person name="Margres M.J."/>
            <person name="Gilbert D.M."/>
            <person name="Gibbs H.L."/>
            <person name="Parkinson C.L."/>
            <person name="Rokyta D.R."/>
        </authorList>
    </citation>
    <scope>NUCLEOTIDE SEQUENCE [LARGE SCALE GENOMIC DNA]</scope>
    <source>
        <strain evidence="3">DRR0105</strain>
    </source>
</reference>
<dbReference type="AlphaFoldDB" id="A0AAW1BFV5"/>
<evidence type="ECO:0000256" key="2">
    <source>
        <dbReference type="SAM" id="SignalP"/>
    </source>
</evidence>